<feature type="compositionally biased region" description="Polar residues" evidence="1">
    <location>
        <begin position="31"/>
        <end position="41"/>
    </location>
</feature>
<reference evidence="2 3" key="1">
    <citation type="submission" date="2023-01" db="EMBL/GenBank/DDBJ databases">
        <title>Analysis of 21 Apiospora genomes using comparative genomics revels a genus with tremendous synthesis potential of carbohydrate active enzymes and secondary metabolites.</title>
        <authorList>
            <person name="Sorensen T."/>
        </authorList>
    </citation>
    <scope>NUCLEOTIDE SEQUENCE [LARGE SCALE GENOMIC DNA]</scope>
    <source>
        <strain evidence="2 3">CBS 83171</strain>
    </source>
</reference>
<organism evidence="2 3">
    <name type="scientific">Apiospora saccharicola</name>
    <dbReference type="NCBI Taxonomy" id="335842"/>
    <lineage>
        <taxon>Eukaryota</taxon>
        <taxon>Fungi</taxon>
        <taxon>Dikarya</taxon>
        <taxon>Ascomycota</taxon>
        <taxon>Pezizomycotina</taxon>
        <taxon>Sordariomycetes</taxon>
        <taxon>Xylariomycetidae</taxon>
        <taxon>Amphisphaeriales</taxon>
        <taxon>Apiosporaceae</taxon>
        <taxon>Apiospora</taxon>
    </lineage>
</organism>
<comment type="caution">
    <text evidence="2">The sequence shown here is derived from an EMBL/GenBank/DDBJ whole genome shotgun (WGS) entry which is preliminary data.</text>
</comment>
<accession>A0ABR1WJY1</accession>
<gene>
    <name evidence="2" type="ORF">PG996_002602</name>
</gene>
<proteinExistence type="predicted"/>
<feature type="region of interest" description="Disordered" evidence="1">
    <location>
        <begin position="31"/>
        <end position="66"/>
    </location>
</feature>
<keyword evidence="3" id="KW-1185">Reference proteome</keyword>
<name>A0ABR1WJY1_9PEZI</name>
<protein>
    <submittedName>
        <fullName evidence="2">Uncharacterized protein</fullName>
    </submittedName>
</protein>
<feature type="compositionally biased region" description="Polar residues" evidence="1">
    <location>
        <begin position="367"/>
        <end position="376"/>
    </location>
</feature>
<sequence length="376" mass="42535">MELFTFSTERKTNFTAGTELLLFYISSSVNNSRKTSNSSASVGDHRGVRFNPPLTQQSTDDKEPGNNFKLLKRVKKTALRRLIHLLLVDNYSDPAPLHLPSDLFAPRLSACNLQRRKREIFAIWHLAWIILAAHTASTPSTSMFNPAEMDTTSLTIMTKLATPDQPAFDEAVGKAIDKTVYKTVCKAMKEDDTDMQMDFSSGPAAIDMDCSSSLLASSEPKSTVPKGINTLVRPFQSLNVHDLFSYLPKQRMIDSDIKREKKRKRVQFSDEDPEIIGIKKIKKIKVDKQWRSSSSATEPRPKKIKIKSKKANDDDASKPKQDEQTEPNQGTKKRLGPVYYYTKRRQRLTLRHGEPPIPSPDVVDPSTKLNTYQHHS</sequence>
<evidence type="ECO:0000313" key="3">
    <source>
        <dbReference type="Proteomes" id="UP001446871"/>
    </source>
</evidence>
<dbReference type="Proteomes" id="UP001446871">
    <property type="component" value="Unassembled WGS sequence"/>
</dbReference>
<feature type="compositionally biased region" description="Basic and acidic residues" evidence="1">
    <location>
        <begin position="310"/>
        <end position="323"/>
    </location>
</feature>
<dbReference type="EMBL" id="JAQQWM010000001">
    <property type="protein sequence ID" value="KAK8083821.1"/>
    <property type="molecule type" value="Genomic_DNA"/>
</dbReference>
<feature type="region of interest" description="Disordered" evidence="1">
    <location>
        <begin position="287"/>
        <end position="376"/>
    </location>
</feature>
<evidence type="ECO:0000256" key="1">
    <source>
        <dbReference type="SAM" id="MobiDB-lite"/>
    </source>
</evidence>
<evidence type="ECO:0000313" key="2">
    <source>
        <dbReference type="EMBL" id="KAK8083821.1"/>
    </source>
</evidence>